<accession>S4W5K7</accession>
<dbReference type="CDD" id="cd24032">
    <property type="entry name" value="ASKHA_NBD_TsaB"/>
    <property type="match status" value="1"/>
</dbReference>
<evidence type="ECO:0000313" key="2">
    <source>
        <dbReference type="EMBL" id="AGO87956.1"/>
    </source>
</evidence>
<organism evidence="2">
    <name type="scientific">uncultured bacterium FPPZ_5C6</name>
    <dbReference type="NCBI Taxonomy" id="1343849"/>
    <lineage>
        <taxon>Bacteria</taxon>
        <taxon>environmental samples</taxon>
    </lineage>
</organism>
<sequence>MNILAIETSTDWCGIALIQNGKCTYKIEEQIPRKHAEKLPLFYESLRDKLNLNEIQLDGVAVSIGPGSFTGLRVGLGFAKGLAFAKQLPIIPVPTLNILAVNSGINNTKYSVLMYSHRDIIYVQQFSGSNPANKEGVERWGTIDHSGLIIHYGCEKLMIDENYLSIRPSAETTGLLAEDNFNKWVNENPYDLVPNYISPFELGAKK</sequence>
<dbReference type="InterPro" id="IPR043129">
    <property type="entry name" value="ATPase_NBD"/>
</dbReference>
<proteinExistence type="predicted"/>
<dbReference type="EMBL" id="KF170420">
    <property type="protein sequence ID" value="AGO87956.1"/>
    <property type="molecule type" value="Genomic_DNA"/>
</dbReference>
<dbReference type="InterPro" id="IPR000905">
    <property type="entry name" value="Gcp-like_dom"/>
</dbReference>
<dbReference type="GO" id="GO:0005829">
    <property type="term" value="C:cytosol"/>
    <property type="evidence" value="ECO:0007669"/>
    <property type="project" value="TreeGrafter"/>
</dbReference>
<dbReference type="Pfam" id="PF00814">
    <property type="entry name" value="TsaD"/>
    <property type="match status" value="1"/>
</dbReference>
<dbReference type="PANTHER" id="PTHR11735">
    <property type="entry name" value="TRNA N6-ADENOSINE THREONYLCARBAMOYLTRANSFERASE"/>
    <property type="match status" value="1"/>
</dbReference>
<name>S4W5K7_9BACT</name>
<dbReference type="SUPFAM" id="SSF53067">
    <property type="entry name" value="Actin-like ATPase domain"/>
    <property type="match status" value="1"/>
</dbReference>
<protein>
    <recommendedName>
        <fullName evidence="1">Gcp-like domain-containing protein</fullName>
    </recommendedName>
</protein>
<dbReference type="NCBIfam" id="TIGR03725">
    <property type="entry name" value="T6A_YeaZ"/>
    <property type="match status" value="1"/>
</dbReference>
<reference evidence="2" key="1">
    <citation type="journal article" date="2014" name="ISME J.">
        <title>Genomic properties of Marine Group A bacteria indicate a role in the marine sulfur cycle.</title>
        <authorList>
            <person name="Wright J.J."/>
            <person name="Mewis K."/>
            <person name="Hanson N.W."/>
            <person name="Konwar K.M."/>
            <person name="Maas K.R."/>
            <person name="Hallam S.J."/>
        </authorList>
    </citation>
    <scope>NUCLEOTIDE SEQUENCE</scope>
</reference>
<dbReference type="GO" id="GO:0002949">
    <property type="term" value="P:tRNA threonylcarbamoyladenosine modification"/>
    <property type="evidence" value="ECO:0007669"/>
    <property type="project" value="InterPro"/>
</dbReference>
<evidence type="ECO:0000259" key="1">
    <source>
        <dbReference type="Pfam" id="PF00814"/>
    </source>
</evidence>
<dbReference type="InterPro" id="IPR022496">
    <property type="entry name" value="T6A_TsaB"/>
</dbReference>
<feature type="domain" description="Gcp-like" evidence="1">
    <location>
        <begin position="32"/>
        <end position="113"/>
    </location>
</feature>
<dbReference type="PANTHER" id="PTHR11735:SF11">
    <property type="entry name" value="TRNA THREONYLCARBAMOYLADENOSINE BIOSYNTHESIS PROTEIN TSAB"/>
    <property type="match status" value="1"/>
</dbReference>
<dbReference type="AlphaFoldDB" id="S4W5K7"/>
<dbReference type="Gene3D" id="3.30.420.40">
    <property type="match status" value="1"/>
</dbReference>